<evidence type="ECO:0008006" key="3">
    <source>
        <dbReference type="Google" id="ProtNLM"/>
    </source>
</evidence>
<protein>
    <recommendedName>
        <fullName evidence="3">Transcriptional regulator</fullName>
    </recommendedName>
</protein>
<evidence type="ECO:0000313" key="2">
    <source>
        <dbReference type="Proteomes" id="UP001056635"/>
    </source>
</evidence>
<gene>
    <name evidence="1" type="ORF">K6958_15885</name>
</gene>
<name>A0ABY4R6V0_9GAMM</name>
<organism evidence="1 2">
    <name type="scientific">Mixta hanseatica</name>
    <dbReference type="NCBI Taxonomy" id="2872648"/>
    <lineage>
        <taxon>Bacteria</taxon>
        <taxon>Pseudomonadati</taxon>
        <taxon>Pseudomonadota</taxon>
        <taxon>Gammaproteobacteria</taxon>
        <taxon>Enterobacterales</taxon>
        <taxon>Erwiniaceae</taxon>
        <taxon>Mixta</taxon>
    </lineage>
</organism>
<reference evidence="1" key="1">
    <citation type="submission" date="2021-09" db="EMBL/GenBank/DDBJ databases">
        <title>First case of bloodstream infection caused by Mixta hanseatica sp. nov., a member of the Erwiniaceae family.</title>
        <authorList>
            <person name="Both A."/>
            <person name="Huang J."/>
            <person name="Wenzel P."/>
            <person name="Aepfelbacher M."/>
            <person name="Rohde H."/>
            <person name="Christner M."/>
            <person name="Hentschke M."/>
        </authorList>
    </citation>
    <scope>NUCLEOTIDE SEQUENCE</scope>
    <source>
        <strain evidence="1">X22927</strain>
    </source>
</reference>
<accession>A0ABY4R6V0</accession>
<evidence type="ECO:0000313" key="1">
    <source>
        <dbReference type="EMBL" id="UQY43347.1"/>
    </source>
</evidence>
<dbReference type="Proteomes" id="UP001056635">
    <property type="component" value="Chromosome"/>
</dbReference>
<proteinExistence type="predicted"/>
<keyword evidence="2" id="KW-1185">Reference proteome</keyword>
<sequence length="60" mass="6567">MALRSEKSAEAQHLCQPEDLLAATAAIMADKSRARMLCVLMDGRAAYYHARLSASCQNLL</sequence>
<dbReference type="EMBL" id="CP082904">
    <property type="protein sequence ID" value="UQY43347.1"/>
    <property type="molecule type" value="Genomic_DNA"/>
</dbReference>